<keyword evidence="1" id="KW-0472">Membrane</keyword>
<feature type="transmembrane region" description="Helical" evidence="1">
    <location>
        <begin position="103"/>
        <end position="124"/>
    </location>
</feature>
<feature type="transmembrane region" description="Helical" evidence="1">
    <location>
        <begin position="136"/>
        <end position="153"/>
    </location>
</feature>
<evidence type="ECO:0000313" key="2">
    <source>
        <dbReference type="EMBL" id="RDI57886.1"/>
    </source>
</evidence>
<dbReference type="InterPro" id="IPR005325">
    <property type="entry name" value="DUF308_memb"/>
</dbReference>
<evidence type="ECO:0000256" key="1">
    <source>
        <dbReference type="SAM" id="Phobius"/>
    </source>
</evidence>
<proteinExistence type="predicted"/>
<organism evidence="2 3">
    <name type="scientific">Microvirga subterranea</name>
    <dbReference type="NCBI Taxonomy" id="186651"/>
    <lineage>
        <taxon>Bacteria</taxon>
        <taxon>Pseudomonadati</taxon>
        <taxon>Pseudomonadota</taxon>
        <taxon>Alphaproteobacteria</taxon>
        <taxon>Hyphomicrobiales</taxon>
        <taxon>Methylobacteriaceae</taxon>
        <taxon>Microvirga</taxon>
    </lineage>
</organism>
<dbReference type="Proteomes" id="UP000254925">
    <property type="component" value="Unassembled WGS sequence"/>
</dbReference>
<sequence>MAKAKLENLDGRGFSRPLAESRWWLFTVGGLLVLAGLSALAIPFVASIAVEAVVGWAFVLAGLVQLAYALRTKGWGGFAWQILIGAIFLLGGLTLITNPVAGPLSLTLVIIATFLASGVIKILVGFRLRPMDGWGWFVLLGILSLIIGVLIWSRLPSSAAWSLGLLVGVDFLSTGLVFIRFGFLAGQRNGAAGAIA</sequence>
<feature type="transmembrane region" description="Helical" evidence="1">
    <location>
        <begin position="77"/>
        <end position="97"/>
    </location>
</feature>
<dbReference type="Pfam" id="PF03729">
    <property type="entry name" value="DUF308"/>
    <property type="match status" value="1"/>
</dbReference>
<dbReference type="PANTHER" id="PTHR34989:SF1">
    <property type="entry name" value="PROTEIN HDED"/>
    <property type="match status" value="1"/>
</dbReference>
<keyword evidence="1" id="KW-1133">Transmembrane helix</keyword>
<keyword evidence="3" id="KW-1185">Reference proteome</keyword>
<keyword evidence="1" id="KW-0812">Transmembrane</keyword>
<dbReference type="EMBL" id="QQBB01000006">
    <property type="protein sequence ID" value="RDI57886.1"/>
    <property type="molecule type" value="Genomic_DNA"/>
</dbReference>
<dbReference type="GO" id="GO:0005886">
    <property type="term" value="C:plasma membrane"/>
    <property type="evidence" value="ECO:0007669"/>
    <property type="project" value="TreeGrafter"/>
</dbReference>
<gene>
    <name evidence="2" type="ORF">DES45_106200</name>
</gene>
<accession>A0A370HJL4</accession>
<name>A0A370HJL4_9HYPH</name>
<dbReference type="AlphaFoldDB" id="A0A370HJL4"/>
<protein>
    <submittedName>
        <fullName evidence="2">Uncharacterized membrane protein HdeD (DUF308 family)</fullName>
    </submittedName>
</protein>
<dbReference type="PANTHER" id="PTHR34989">
    <property type="entry name" value="PROTEIN HDED"/>
    <property type="match status" value="1"/>
</dbReference>
<dbReference type="OrthoDB" id="9815400at2"/>
<dbReference type="RefSeq" id="WP_114771115.1">
    <property type="nucleotide sequence ID" value="NZ_QQBB01000006.1"/>
</dbReference>
<feature type="transmembrane region" description="Helical" evidence="1">
    <location>
        <begin position="159"/>
        <end position="179"/>
    </location>
</feature>
<reference evidence="2 3" key="1">
    <citation type="submission" date="2018-07" db="EMBL/GenBank/DDBJ databases">
        <title>Genomic Encyclopedia of Type Strains, Phase IV (KMG-IV): sequencing the most valuable type-strain genomes for metagenomic binning, comparative biology and taxonomic classification.</title>
        <authorList>
            <person name="Goeker M."/>
        </authorList>
    </citation>
    <scope>NUCLEOTIDE SEQUENCE [LARGE SCALE GENOMIC DNA]</scope>
    <source>
        <strain evidence="2 3">DSM 14364</strain>
    </source>
</reference>
<dbReference type="InterPro" id="IPR052712">
    <property type="entry name" value="Acid_resist_chaperone_HdeD"/>
</dbReference>
<feature type="transmembrane region" description="Helical" evidence="1">
    <location>
        <begin position="48"/>
        <end position="70"/>
    </location>
</feature>
<evidence type="ECO:0000313" key="3">
    <source>
        <dbReference type="Proteomes" id="UP000254925"/>
    </source>
</evidence>
<feature type="transmembrane region" description="Helical" evidence="1">
    <location>
        <begin position="21"/>
        <end position="42"/>
    </location>
</feature>
<comment type="caution">
    <text evidence="2">The sequence shown here is derived from an EMBL/GenBank/DDBJ whole genome shotgun (WGS) entry which is preliminary data.</text>
</comment>